<keyword evidence="2" id="KW-1185">Reference proteome</keyword>
<dbReference type="InterPro" id="IPR036388">
    <property type="entry name" value="WH-like_DNA-bd_sf"/>
</dbReference>
<dbReference type="OrthoDB" id="5184241at2"/>
<reference evidence="1 2" key="1">
    <citation type="submission" date="2018-10" db="EMBL/GenBank/DDBJ databases">
        <title>Marmoricola sp. 4Q3S-7 whole genome shotgun sequence.</title>
        <authorList>
            <person name="Li F."/>
        </authorList>
    </citation>
    <scope>NUCLEOTIDE SEQUENCE [LARGE SCALE GENOMIC DNA]</scope>
    <source>
        <strain evidence="1 2">4Q3S-7</strain>
    </source>
</reference>
<evidence type="ECO:0000313" key="1">
    <source>
        <dbReference type="EMBL" id="RLV48902.1"/>
    </source>
</evidence>
<organism evidence="1 2">
    <name type="scientific">Nocardioides mangrovicus</name>
    <dbReference type="NCBI Taxonomy" id="2478913"/>
    <lineage>
        <taxon>Bacteria</taxon>
        <taxon>Bacillati</taxon>
        <taxon>Actinomycetota</taxon>
        <taxon>Actinomycetes</taxon>
        <taxon>Propionibacteriales</taxon>
        <taxon>Nocardioidaceae</taxon>
        <taxon>Nocardioides</taxon>
    </lineage>
</organism>
<comment type="caution">
    <text evidence="1">The sequence shown here is derived from an EMBL/GenBank/DDBJ whole genome shotgun (WGS) entry which is preliminary data.</text>
</comment>
<accession>A0A3L8P1S9</accession>
<protein>
    <submittedName>
        <fullName evidence="1">Transposase</fullName>
    </submittedName>
</protein>
<proteinExistence type="predicted"/>
<dbReference type="AlphaFoldDB" id="A0A3L8P1S9"/>
<gene>
    <name evidence="1" type="ORF">D9V37_09905</name>
</gene>
<dbReference type="EMBL" id="RDBE01000007">
    <property type="protein sequence ID" value="RLV48902.1"/>
    <property type="molecule type" value="Genomic_DNA"/>
</dbReference>
<sequence>MLVVVTADQRHSRRGPDRVPAILDALRAVPTSPPHRGFERTAGDEVQGVLGHGDDVVAVLEQLLRHGGWRVGVGVGEVEHPLPRSTRAGRGAAFLHARDAVEAARSQPGRLAVRADDDVAAGRLETVVLLWADLLTRRTAAGWEVADLLAGGLTQPEVANRLGVTQSAVSQRAATAAVSLSVRGGTLAAEMIDELVGGEPA</sequence>
<dbReference type="Gene3D" id="1.10.10.10">
    <property type="entry name" value="Winged helix-like DNA-binding domain superfamily/Winged helix DNA-binding domain"/>
    <property type="match status" value="1"/>
</dbReference>
<name>A0A3L8P1S9_9ACTN</name>
<dbReference type="Proteomes" id="UP000281708">
    <property type="component" value="Unassembled WGS sequence"/>
</dbReference>
<evidence type="ECO:0000313" key="2">
    <source>
        <dbReference type="Proteomes" id="UP000281708"/>
    </source>
</evidence>
<dbReference type="RefSeq" id="WP_121806006.1">
    <property type="nucleotide sequence ID" value="NZ_RDBE01000007.1"/>
</dbReference>